<feature type="region of interest" description="Disordered" evidence="1">
    <location>
        <begin position="1"/>
        <end position="33"/>
    </location>
</feature>
<accession>A0A7W3IYM9</accession>
<evidence type="ECO:0000313" key="2">
    <source>
        <dbReference type="EMBL" id="MBA8803013.1"/>
    </source>
</evidence>
<reference evidence="2 3" key="1">
    <citation type="submission" date="2020-07" db="EMBL/GenBank/DDBJ databases">
        <title>Sequencing the genomes of 1000 actinobacteria strains.</title>
        <authorList>
            <person name="Klenk H.-P."/>
        </authorList>
    </citation>
    <scope>NUCLEOTIDE SEQUENCE [LARGE SCALE GENOMIC DNA]</scope>
    <source>
        <strain evidence="2 3">DSM 21349</strain>
    </source>
</reference>
<evidence type="ECO:0000256" key="1">
    <source>
        <dbReference type="SAM" id="MobiDB-lite"/>
    </source>
</evidence>
<dbReference type="EMBL" id="JACGXA010000001">
    <property type="protein sequence ID" value="MBA8803013.1"/>
    <property type="molecule type" value="Genomic_DNA"/>
</dbReference>
<keyword evidence="3" id="KW-1185">Reference proteome</keyword>
<sequence length="134" mass="15171">MPDQEQRTPYFGDYPRGSYWSAVPPDVPQDSDREEDYAVEGSTLRIMWDEGAGPLWASDGLLPDDPEWLRRALGLSDSLVAALLTWLSEMTALHPGLPVAEWQERARQLDEEGRDLAVRLQAEVGTRFSVRYHA</sequence>
<comment type="caution">
    <text evidence="2">The sequence shown here is derived from an EMBL/GenBank/DDBJ whole genome shotgun (WGS) entry which is preliminary data.</text>
</comment>
<dbReference type="AlphaFoldDB" id="A0A7W3IYM9"/>
<organism evidence="2 3">
    <name type="scientific">Nocardioides ginsengisegetis</name>
    <dbReference type="NCBI Taxonomy" id="661491"/>
    <lineage>
        <taxon>Bacteria</taxon>
        <taxon>Bacillati</taxon>
        <taxon>Actinomycetota</taxon>
        <taxon>Actinomycetes</taxon>
        <taxon>Propionibacteriales</taxon>
        <taxon>Nocardioidaceae</taxon>
        <taxon>Nocardioides</taxon>
    </lineage>
</organism>
<evidence type="ECO:0000313" key="3">
    <source>
        <dbReference type="Proteomes" id="UP000580910"/>
    </source>
</evidence>
<dbReference type="RefSeq" id="WP_182537774.1">
    <property type="nucleotide sequence ID" value="NZ_JACGXA010000001.1"/>
</dbReference>
<proteinExistence type="predicted"/>
<gene>
    <name evidence="2" type="ORF">FB382_001304</name>
</gene>
<dbReference type="Proteomes" id="UP000580910">
    <property type="component" value="Unassembled WGS sequence"/>
</dbReference>
<name>A0A7W3IYM9_9ACTN</name>
<protein>
    <submittedName>
        <fullName evidence="2">Uncharacterized protein</fullName>
    </submittedName>
</protein>